<dbReference type="Gene3D" id="1.10.760.10">
    <property type="entry name" value="Cytochrome c-like domain"/>
    <property type="match status" value="1"/>
</dbReference>
<proteinExistence type="predicted"/>
<dbReference type="EMBL" id="JASZYV010000001">
    <property type="protein sequence ID" value="MDM0043069.1"/>
    <property type="molecule type" value="Genomic_DNA"/>
</dbReference>
<feature type="chain" id="PRO_5046863282" evidence="7">
    <location>
        <begin position="23"/>
        <end position="128"/>
    </location>
</feature>
<evidence type="ECO:0000256" key="3">
    <source>
        <dbReference type="ARBA" id="ARBA00022723"/>
    </source>
</evidence>
<dbReference type="InterPro" id="IPR009056">
    <property type="entry name" value="Cyt_c-like_dom"/>
</dbReference>
<keyword evidence="10" id="KW-1185">Reference proteome</keyword>
<comment type="caution">
    <text evidence="9">The sequence shown here is derived from an EMBL/GenBank/DDBJ whole genome shotgun (WGS) entry which is preliminary data.</text>
</comment>
<dbReference type="InterPro" id="IPR036909">
    <property type="entry name" value="Cyt_c-like_dom_sf"/>
</dbReference>
<sequence length="128" mass="13400">MKAGIAFLASLATLAISLAAHAAPQAGDVTAGKAAFAACASCHQVGTGARHAFGPRLDGVIGRRAGTQAGFNYSPAMRKSEIVWSPSTLAAYIRHPDEVVPGTSMRFSGWAYSEQKLADLFAYLQTFP</sequence>
<reference evidence="9" key="1">
    <citation type="submission" date="2023-06" db="EMBL/GenBank/DDBJ databases">
        <authorList>
            <person name="Jiang Y."/>
            <person name="Liu Q."/>
        </authorList>
    </citation>
    <scope>NUCLEOTIDE SEQUENCE</scope>
    <source>
        <strain evidence="9">CGMCC 1.12089</strain>
    </source>
</reference>
<feature type="signal peptide" evidence="7">
    <location>
        <begin position="1"/>
        <end position="22"/>
    </location>
</feature>
<gene>
    <name evidence="9" type="ORF">QTH91_01110</name>
</gene>
<evidence type="ECO:0000259" key="8">
    <source>
        <dbReference type="PROSITE" id="PS51007"/>
    </source>
</evidence>
<keyword evidence="5 6" id="KW-0408">Iron</keyword>
<dbReference type="PROSITE" id="PS51007">
    <property type="entry name" value="CYTC"/>
    <property type="match status" value="1"/>
</dbReference>
<feature type="domain" description="Cytochrome c" evidence="8">
    <location>
        <begin position="27"/>
        <end position="128"/>
    </location>
</feature>
<keyword evidence="1" id="KW-0813">Transport</keyword>
<keyword evidence="3 6" id="KW-0479">Metal-binding</keyword>
<keyword evidence="4" id="KW-0249">Electron transport</keyword>
<dbReference type="RefSeq" id="WP_286658193.1">
    <property type="nucleotide sequence ID" value="NZ_JASZYV010000001.1"/>
</dbReference>
<evidence type="ECO:0000313" key="10">
    <source>
        <dbReference type="Proteomes" id="UP001174908"/>
    </source>
</evidence>
<evidence type="ECO:0000256" key="5">
    <source>
        <dbReference type="ARBA" id="ARBA00023004"/>
    </source>
</evidence>
<evidence type="ECO:0000256" key="7">
    <source>
        <dbReference type="SAM" id="SignalP"/>
    </source>
</evidence>
<keyword evidence="7" id="KW-0732">Signal</keyword>
<dbReference type="SUPFAM" id="SSF46626">
    <property type="entry name" value="Cytochrome c"/>
    <property type="match status" value="1"/>
</dbReference>
<evidence type="ECO:0000313" key="9">
    <source>
        <dbReference type="EMBL" id="MDM0043069.1"/>
    </source>
</evidence>
<dbReference type="Proteomes" id="UP001174908">
    <property type="component" value="Unassembled WGS sequence"/>
</dbReference>
<keyword evidence="2 6" id="KW-0349">Heme</keyword>
<dbReference type="PANTHER" id="PTHR11961">
    <property type="entry name" value="CYTOCHROME C"/>
    <property type="match status" value="1"/>
</dbReference>
<organism evidence="9 10">
    <name type="scientific">Variovorax dokdonensis</name>
    <dbReference type="NCBI Taxonomy" id="344883"/>
    <lineage>
        <taxon>Bacteria</taxon>
        <taxon>Pseudomonadati</taxon>
        <taxon>Pseudomonadota</taxon>
        <taxon>Betaproteobacteria</taxon>
        <taxon>Burkholderiales</taxon>
        <taxon>Comamonadaceae</taxon>
        <taxon>Variovorax</taxon>
    </lineage>
</organism>
<dbReference type="PRINTS" id="PR00604">
    <property type="entry name" value="CYTCHRMECIAB"/>
</dbReference>
<evidence type="ECO:0000256" key="6">
    <source>
        <dbReference type="PROSITE-ProRule" id="PRU00433"/>
    </source>
</evidence>
<dbReference type="InterPro" id="IPR002327">
    <property type="entry name" value="Cyt_c_1A/1B"/>
</dbReference>
<evidence type="ECO:0000256" key="1">
    <source>
        <dbReference type="ARBA" id="ARBA00022448"/>
    </source>
</evidence>
<evidence type="ECO:0000256" key="4">
    <source>
        <dbReference type="ARBA" id="ARBA00022982"/>
    </source>
</evidence>
<evidence type="ECO:0000256" key="2">
    <source>
        <dbReference type="ARBA" id="ARBA00022617"/>
    </source>
</evidence>
<accession>A0ABT7N545</accession>
<protein>
    <submittedName>
        <fullName evidence="9">C-type cytochrome</fullName>
    </submittedName>
</protein>
<dbReference type="Pfam" id="PF00034">
    <property type="entry name" value="Cytochrom_C"/>
    <property type="match status" value="1"/>
</dbReference>
<name>A0ABT7N545_9BURK</name>